<dbReference type="SMART" id="SM00382">
    <property type="entry name" value="AAA"/>
    <property type="match status" value="1"/>
</dbReference>
<evidence type="ECO:0000313" key="10">
    <source>
        <dbReference type="Proteomes" id="UP000011081"/>
    </source>
</evidence>
<dbReference type="EMBL" id="GL877448">
    <property type="protein sequence ID" value="ELA46368.1"/>
    <property type="molecule type" value="Genomic_DNA"/>
</dbReference>
<evidence type="ECO:0000259" key="8">
    <source>
        <dbReference type="SMART" id="SM00382"/>
    </source>
</evidence>
<dbReference type="HOGENOM" id="CLU_665987_0_0_1"/>
<name>L2GSX3_VAVCU</name>
<dbReference type="InterPro" id="IPR003593">
    <property type="entry name" value="AAA+_ATPase"/>
</dbReference>
<dbReference type="GO" id="GO:0005524">
    <property type="term" value="F:ATP binding"/>
    <property type="evidence" value="ECO:0007669"/>
    <property type="project" value="UniProtKB-KW"/>
</dbReference>
<dbReference type="GO" id="GO:0016887">
    <property type="term" value="F:ATP hydrolysis activity"/>
    <property type="evidence" value="ECO:0007669"/>
    <property type="project" value="InterPro"/>
</dbReference>
<feature type="region of interest" description="Disordered" evidence="7">
    <location>
        <begin position="301"/>
        <end position="326"/>
    </location>
</feature>
<dbReference type="GO" id="GO:0005664">
    <property type="term" value="C:nuclear origin of replication recognition complex"/>
    <property type="evidence" value="ECO:0007669"/>
    <property type="project" value="TreeGrafter"/>
</dbReference>
<dbReference type="PANTHER" id="PTHR10763">
    <property type="entry name" value="CELL DIVISION CONTROL PROTEIN 6-RELATED"/>
    <property type="match status" value="1"/>
</dbReference>
<keyword evidence="6" id="KW-0067">ATP-binding</keyword>
<evidence type="ECO:0000256" key="7">
    <source>
        <dbReference type="SAM" id="MobiDB-lite"/>
    </source>
</evidence>
<evidence type="ECO:0000313" key="9">
    <source>
        <dbReference type="EMBL" id="ELA46368.1"/>
    </source>
</evidence>
<dbReference type="VEuPathDB" id="MicrosporidiaDB:VCUG_02132"/>
<sequence>MGKKAGQVRKRDGSFDRRGGGVHDTKMGEQADDMSTETAHNDHTTGGSTNISGVPFIRVKQRVHEQDTLLAYIRDFEENGKGSVIYISGVPGSGKTYTVINTLVHRSNTLYFNCGTLKNKKMFFRKLYNLANRKTMSGVTGYRSVRSKQQFTMHNLKAKLDKRILVIDELDFVLTKDQHVLYTLFELKVCALLVCISNTMAFTNRLDGKVASRIDFFINFEAYGAEEIREIVGVGKDDAFDLVVRRMAAVCGDVRRVEWYRRMLRRNGIECGSGTGTSGMESKSGSVSKGTACSGSTAMKGIGSGTTHDNASKSGNVGDGRRSTDDKAQACLKSEGDIKMIDQLMKNDKPVFKHFLNEIDEKKKKILKMDVIRYEEVCGMDYFEYERVIDELESMGLVVNGKAVLTRDEMDRS</sequence>
<feature type="compositionally biased region" description="Polar residues" evidence="7">
    <location>
        <begin position="305"/>
        <end position="315"/>
    </location>
</feature>
<dbReference type="OrthoDB" id="1926878at2759"/>
<keyword evidence="5 6" id="KW-0539">Nucleus</keyword>
<dbReference type="PANTHER" id="PTHR10763:SF23">
    <property type="entry name" value="ORIGIN RECOGNITION COMPLEX SUBUNIT 1"/>
    <property type="match status" value="1"/>
</dbReference>
<reference evidence="10" key="1">
    <citation type="submission" date="2011-03" db="EMBL/GenBank/DDBJ databases">
        <title>The genome sequence of Vavraia culicis strain floridensis.</title>
        <authorList>
            <consortium name="The Broad Institute Genome Sequencing Platform"/>
            <person name="Cuomo C."/>
            <person name="Becnel J."/>
            <person name="Sanscrainte N."/>
            <person name="Young S.K."/>
            <person name="Zeng Q."/>
            <person name="Gargeya S."/>
            <person name="Fitzgerald M."/>
            <person name="Haas B."/>
            <person name="Abouelleil A."/>
            <person name="Alvarado L."/>
            <person name="Arachchi H.M."/>
            <person name="Berlin A."/>
            <person name="Chapman S.B."/>
            <person name="Gearin G."/>
            <person name="Goldberg J."/>
            <person name="Griggs A."/>
            <person name="Gujja S."/>
            <person name="Hansen M."/>
            <person name="Heiman D."/>
            <person name="Howarth C."/>
            <person name="Larimer J."/>
            <person name="Lui A."/>
            <person name="MacDonald P.J.P."/>
            <person name="McCowen C."/>
            <person name="Montmayeur A."/>
            <person name="Murphy C."/>
            <person name="Neiman D."/>
            <person name="Pearson M."/>
            <person name="Priest M."/>
            <person name="Roberts A."/>
            <person name="Saif S."/>
            <person name="Shea T."/>
            <person name="Sisk P."/>
            <person name="Stolte C."/>
            <person name="Sykes S."/>
            <person name="Wortman J."/>
            <person name="Nusbaum C."/>
            <person name="Birren B."/>
        </authorList>
    </citation>
    <scope>NUCLEOTIDE SEQUENCE [LARGE SCALE GENOMIC DNA]</scope>
    <source>
        <strain evidence="10">floridensis</strain>
    </source>
</reference>
<feature type="domain" description="AAA+ ATPase" evidence="8">
    <location>
        <begin position="81"/>
        <end position="215"/>
    </location>
</feature>
<evidence type="ECO:0000256" key="4">
    <source>
        <dbReference type="ARBA" id="ARBA00023125"/>
    </source>
</evidence>
<keyword evidence="10" id="KW-1185">Reference proteome</keyword>
<feature type="region of interest" description="Disordered" evidence="7">
    <location>
        <begin position="1"/>
        <end position="50"/>
    </location>
</feature>
<dbReference type="GeneID" id="19879999"/>
<dbReference type="STRING" id="948595.L2GSX3"/>
<keyword evidence="3 6" id="KW-0235">DNA replication</keyword>
<dbReference type="InterPro" id="IPR050311">
    <property type="entry name" value="ORC1/CDC6"/>
</dbReference>
<keyword evidence="4 6" id="KW-0238">DNA-binding</keyword>
<evidence type="ECO:0000256" key="5">
    <source>
        <dbReference type="ARBA" id="ARBA00023242"/>
    </source>
</evidence>
<dbReference type="Pfam" id="PF13401">
    <property type="entry name" value="AAA_22"/>
    <property type="match status" value="1"/>
</dbReference>
<proteinExistence type="inferred from homology"/>
<evidence type="ECO:0000256" key="3">
    <source>
        <dbReference type="ARBA" id="ARBA00022705"/>
    </source>
</evidence>
<dbReference type="SUPFAM" id="SSF52540">
    <property type="entry name" value="P-loop containing nucleoside triphosphate hydrolases"/>
    <property type="match status" value="1"/>
</dbReference>
<dbReference type="GO" id="GO:0006270">
    <property type="term" value="P:DNA replication initiation"/>
    <property type="evidence" value="ECO:0007669"/>
    <property type="project" value="TreeGrafter"/>
</dbReference>
<keyword evidence="6" id="KW-0547">Nucleotide-binding</keyword>
<dbReference type="InterPro" id="IPR027417">
    <property type="entry name" value="P-loop_NTPase"/>
</dbReference>
<dbReference type="InParanoid" id="L2GSX3"/>
<comment type="subcellular location">
    <subcellularLocation>
        <location evidence="1 6">Nucleus</location>
    </subcellularLocation>
</comment>
<comment type="function">
    <text evidence="6">Component of the origin recognition complex (ORC) that binds origins of replication. DNA-binding is ATP-dependent, however specific DNA sequences that define origins of replication have not been identified so far. ORC is required to assemble the pre-replication complex necessary to initiate DNA replication.</text>
</comment>
<evidence type="ECO:0000256" key="1">
    <source>
        <dbReference type="ARBA" id="ARBA00004123"/>
    </source>
</evidence>
<dbReference type="RefSeq" id="XP_008075146.1">
    <property type="nucleotide sequence ID" value="XM_008076955.1"/>
</dbReference>
<feature type="compositionally biased region" description="Basic and acidic residues" evidence="7">
    <location>
        <begin position="9"/>
        <end position="29"/>
    </location>
</feature>
<dbReference type="Proteomes" id="UP000011081">
    <property type="component" value="Unassembled WGS sequence"/>
</dbReference>
<evidence type="ECO:0000256" key="2">
    <source>
        <dbReference type="ARBA" id="ARBA00006184"/>
    </source>
</evidence>
<comment type="subunit">
    <text evidence="6">ORC is composed of six subunits.</text>
</comment>
<dbReference type="GO" id="GO:0033314">
    <property type="term" value="P:mitotic DNA replication checkpoint signaling"/>
    <property type="evidence" value="ECO:0007669"/>
    <property type="project" value="TreeGrafter"/>
</dbReference>
<organism evidence="9 10">
    <name type="scientific">Vavraia culicis (isolate floridensis)</name>
    <name type="common">Microsporidian parasite</name>
    <dbReference type="NCBI Taxonomy" id="948595"/>
    <lineage>
        <taxon>Eukaryota</taxon>
        <taxon>Fungi</taxon>
        <taxon>Fungi incertae sedis</taxon>
        <taxon>Microsporidia</taxon>
        <taxon>Pleistophoridae</taxon>
        <taxon>Vavraia</taxon>
    </lineage>
</organism>
<comment type="similarity">
    <text evidence="6">Belongs to the ORC1 family.</text>
</comment>
<accession>L2GSX3</accession>
<protein>
    <recommendedName>
        <fullName evidence="6">Origin recognition complex subunit 1</fullName>
    </recommendedName>
</protein>
<evidence type="ECO:0000256" key="6">
    <source>
        <dbReference type="RuleBase" id="RU365058"/>
    </source>
</evidence>
<dbReference type="Gene3D" id="3.40.50.300">
    <property type="entry name" value="P-loop containing nucleotide triphosphate hydrolases"/>
    <property type="match status" value="1"/>
</dbReference>
<dbReference type="OMA" id="FINFEAY"/>
<dbReference type="AlphaFoldDB" id="L2GSX3"/>
<comment type="similarity">
    <text evidence="2">Belongs to the CDC6/cdc18 family.</text>
</comment>
<gene>
    <name evidence="9" type="ORF">VCUG_02132</name>
</gene>
<dbReference type="InterPro" id="IPR049945">
    <property type="entry name" value="AAA_22"/>
</dbReference>
<dbReference type="GO" id="GO:0003688">
    <property type="term" value="F:DNA replication origin binding"/>
    <property type="evidence" value="ECO:0007669"/>
    <property type="project" value="TreeGrafter"/>
</dbReference>